<dbReference type="Gene3D" id="3.40.190.10">
    <property type="entry name" value="Periplasmic binding protein-like II"/>
    <property type="match status" value="2"/>
</dbReference>
<dbReference type="SMART" id="SM00062">
    <property type="entry name" value="PBPb"/>
    <property type="match status" value="1"/>
</dbReference>
<evidence type="ECO:0000256" key="2">
    <source>
        <dbReference type="SAM" id="SignalP"/>
    </source>
</evidence>
<organism evidence="4">
    <name type="scientific">Bosea sp. NBC_00436</name>
    <dbReference type="NCBI Taxonomy" id="2969620"/>
    <lineage>
        <taxon>Bacteria</taxon>
        <taxon>Pseudomonadati</taxon>
        <taxon>Pseudomonadota</taxon>
        <taxon>Alphaproteobacteria</taxon>
        <taxon>Hyphomicrobiales</taxon>
        <taxon>Boseaceae</taxon>
        <taxon>Bosea</taxon>
    </lineage>
</organism>
<dbReference type="PANTHER" id="PTHR35936">
    <property type="entry name" value="MEMBRANE-BOUND LYTIC MUREIN TRANSGLYCOSYLASE F"/>
    <property type="match status" value="1"/>
</dbReference>
<evidence type="ECO:0000256" key="1">
    <source>
        <dbReference type="ARBA" id="ARBA00022729"/>
    </source>
</evidence>
<dbReference type="EMBL" id="CP102774">
    <property type="protein sequence ID" value="UZF87209.1"/>
    <property type="molecule type" value="Genomic_DNA"/>
</dbReference>
<accession>A0A9E8CPJ0</accession>
<sequence length="286" mass="31287">MKLKWFATGLLAAFCSMAVSAVSAQTASTWDQVMSGKKLRIGCASAEPWCFKDVTGSDKPGAVKSGDTVWRGVSVNLGKAIADAMGVELEVVETTWGNAVAALQANQFDFMFVLDATPQRALAVDFVGPMLWYPVALLVKDDFKPTTWDEMNDPKYQFGAPIGTTFVAALQKNVPKAQIKTFQATNDVIAAFQAGRIDGVTGTGPNADVARLRLGMGKTIVPKPAVALSTGGAVRKEQDRRWRDYLQTVVAYFYETGKTQEFYEQFLAYRGLDPKTAISTRREDWK</sequence>
<evidence type="ECO:0000313" key="4">
    <source>
        <dbReference type="EMBL" id="UZF87209.1"/>
    </source>
</evidence>
<feature type="signal peptide" evidence="2">
    <location>
        <begin position="1"/>
        <end position="21"/>
    </location>
</feature>
<dbReference type="PANTHER" id="PTHR35936:SF17">
    <property type="entry name" value="ARGININE-BINDING EXTRACELLULAR PROTEIN ARTP"/>
    <property type="match status" value="1"/>
</dbReference>
<dbReference type="InterPro" id="IPR001638">
    <property type="entry name" value="Solute-binding_3/MltF_N"/>
</dbReference>
<dbReference type="Pfam" id="PF00497">
    <property type="entry name" value="SBP_bac_3"/>
    <property type="match status" value="1"/>
</dbReference>
<protein>
    <submittedName>
        <fullName evidence="4">Transporter substrate-binding domain-containing protein</fullName>
    </submittedName>
</protein>
<dbReference type="SUPFAM" id="SSF53850">
    <property type="entry name" value="Periplasmic binding protein-like II"/>
    <property type="match status" value="1"/>
</dbReference>
<keyword evidence="1 2" id="KW-0732">Signal</keyword>
<gene>
    <name evidence="4" type="ORF">NWE54_26265</name>
</gene>
<feature type="domain" description="Solute-binding protein family 3/N-terminal" evidence="3">
    <location>
        <begin position="38"/>
        <end position="270"/>
    </location>
</feature>
<feature type="chain" id="PRO_5038573055" evidence="2">
    <location>
        <begin position="22"/>
        <end position="286"/>
    </location>
</feature>
<reference evidence="4" key="1">
    <citation type="submission" date="2022-08" db="EMBL/GenBank/DDBJ databases">
        <title>Complete Genome Sequences of 2 Bosea sp. soil isolates.</title>
        <authorList>
            <person name="Alvarez Arevalo M."/>
            <person name="Sterndorff E.B."/>
            <person name="Faurdal D."/>
            <person name="Joergensen T.S."/>
            <person name="Weber T."/>
        </authorList>
    </citation>
    <scope>NUCLEOTIDE SEQUENCE</scope>
    <source>
        <strain evidence="4">NBC_00436</strain>
    </source>
</reference>
<proteinExistence type="predicted"/>
<name>A0A9E8CPJ0_9HYPH</name>
<dbReference type="AlphaFoldDB" id="A0A9E8CPJ0"/>
<evidence type="ECO:0000259" key="3">
    <source>
        <dbReference type="SMART" id="SM00062"/>
    </source>
</evidence>